<dbReference type="InterPro" id="IPR027417">
    <property type="entry name" value="P-loop_NTPase"/>
</dbReference>
<proteinExistence type="predicted"/>
<dbReference type="PANTHER" id="PTHR44129">
    <property type="entry name" value="WD REPEAT-CONTAINING PROTEIN POP1"/>
    <property type="match status" value="1"/>
</dbReference>
<evidence type="ECO:0000313" key="6">
    <source>
        <dbReference type="EMBL" id="CAK87305.1"/>
    </source>
</evidence>
<evidence type="ECO:0000256" key="2">
    <source>
        <dbReference type="ARBA" id="ARBA00022737"/>
    </source>
</evidence>
<gene>
    <name evidence="6" type="ORF">GSPATT00039808001</name>
</gene>
<dbReference type="HOGENOM" id="CLU_417174_0_0_1"/>
<reference evidence="6 7" key="1">
    <citation type="journal article" date="2006" name="Nature">
        <title>Global trends of whole-genome duplications revealed by the ciliate Paramecium tetraurelia.</title>
        <authorList>
            <consortium name="Genoscope"/>
            <person name="Aury J.-M."/>
            <person name="Jaillon O."/>
            <person name="Duret L."/>
            <person name="Noel B."/>
            <person name="Jubin C."/>
            <person name="Porcel B.M."/>
            <person name="Segurens B."/>
            <person name="Daubin V."/>
            <person name="Anthouard V."/>
            <person name="Aiach N."/>
            <person name="Arnaiz O."/>
            <person name="Billaut A."/>
            <person name="Beisson J."/>
            <person name="Blanc I."/>
            <person name="Bouhouche K."/>
            <person name="Camara F."/>
            <person name="Duharcourt S."/>
            <person name="Guigo R."/>
            <person name="Gogendeau D."/>
            <person name="Katinka M."/>
            <person name="Keller A.-M."/>
            <person name="Kissmehl R."/>
            <person name="Klotz C."/>
            <person name="Koll F."/>
            <person name="Le Moue A."/>
            <person name="Lepere C."/>
            <person name="Malinsky S."/>
            <person name="Nowacki M."/>
            <person name="Nowak J.K."/>
            <person name="Plattner H."/>
            <person name="Poulain J."/>
            <person name="Ruiz F."/>
            <person name="Serrano V."/>
            <person name="Zagulski M."/>
            <person name="Dessen P."/>
            <person name="Betermier M."/>
            <person name="Weissenbach J."/>
            <person name="Scarpelli C."/>
            <person name="Schachter V."/>
            <person name="Sperling L."/>
            <person name="Meyer E."/>
            <person name="Cohen J."/>
            <person name="Wincker P."/>
        </authorList>
    </citation>
    <scope>NUCLEOTIDE SEQUENCE [LARGE SCALE GENOMIC DNA]</scope>
    <source>
        <strain evidence="6 7">Stock d4-2</strain>
    </source>
</reference>
<organism evidence="6 7">
    <name type="scientific">Paramecium tetraurelia</name>
    <dbReference type="NCBI Taxonomy" id="5888"/>
    <lineage>
        <taxon>Eukaryota</taxon>
        <taxon>Sar</taxon>
        <taxon>Alveolata</taxon>
        <taxon>Ciliophora</taxon>
        <taxon>Intramacronucleata</taxon>
        <taxon>Oligohymenophorea</taxon>
        <taxon>Peniculida</taxon>
        <taxon>Parameciidae</taxon>
        <taxon>Paramecium</taxon>
    </lineage>
</organism>
<keyword evidence="7" id="KW-1185">Reference proteome</keyword>
<name>A0DW88_PARTE</name>
<dbReference type="Proteomes" id="UP000000600">
    <property type="component" value="Unassembled WGS sequence"/>
</dbReference>
<keyword evidence="2" id="KW-0677">Repeat</keyword>
<dbReference type="Gene3D" id="3.40.50.300">
    <property type="entry name" value="P-loop containing nucleotide triphosphate hydrolases"/>
    <property type="match status" value="1"/>
</dbReference>
<dbReference type="EMBL" id="CT868617">
    <property type="protein sequence ID" value="CAK87305.1"/>
    <property type="molecule type" value="Genomic_DNA"/>
</dbReference>
<feature type="non-terminal residue" evidence="6">
    <location>
        <position position="1"/>
    </location>
</feature>
<feature type="region of interest" description="Disordered" evidence="4">
    <location>
        <begin position="210"/>
        <end position="274"/>
    </location>
</feature>
<evidence type="ECO:0000256" key="1">
    <source>
        <dbReference type="ARBA" id="ARBA00022574"/>
    </source>
</evidence>
<dbReference type="InParanoid" id="A0DW88"/>
<evidence type="ECO:0000256" key="4">
    <source>
        <dbReference type="SAM" id="MobiDB-lite"/>
    </source>
</evidence>
<evidence type="ECO:0000256" key="3">
    <source>
        <dbReference type="SAM" id="Coils"/>
    </source>
</evidence>
<protein>
    <recommendedName>
        <fullName evidence="5">NACHT domain-containing protein</fullName>
    </recommendedName>
</protein>
<keyword evidence="1" id="KW-0853">WD repeat</keyword>
<dbReference type="InterPro" id="IPR007111">
    <property type="entry name" value="NACHT_NTPase"/>
</dbReference>
<dbReference type="InterPro" id="IPR050349">
    <property type="entry name" value="WD_LIS1/nudF_dynein_reg"/>
</dbReference>
<feature type="domain" description="NACHT" evidence="5">
    <location>
        <begin position="305"/>
        <end position="471"/>
    </location>
</feature>
<dbReference type="Pfam" id="PF05729">
    <property type="entry name" value="NACHT"/>
    <property type="match status" value="1"/>
</dbReference>
<dbReference type="KEGG" id="ptm:GSPATT00039808001"/>
<dbReference type="SUPFAM" id="SSF52540">
    <property type="entry name" value="P-loop containing nucleoside triphosphate hydrolases"/>
    <property type="match status" value="1"/>
</dbReference>
<dbReference type="AlphaFoldDB" id="A0DW88"/>
<evidence type="ECO:0000313" key="7">
    <source>
        <dbReference type="Proteomes" id="UP000000600"/>
    </source>
</evidence>
<dbReference type="RefSeq" id="XP_001454702.1">
    <property type="nucleotide sequence ID" value="XM_001454665.2"/>
</dbReference>
<feature type="coiled-coil region" evidence="3">
    <location>
        <begin position="69"/>
        <end position="168"/>
    </location>
</feature>
<accession>A0DW88</accession>
<keyword evidence="3" id="KW-0175">Coiled coil</keyword>
<dbReference type="GeneID" id="5040487"/>
<dbReference type="OrthoDB" id="2446163at2759"/>
<evidence type="ECO:0000259" key="5">
    <source>
        <dbReference type="Pfam" id="PF05729"/>
    </source>
</evidence>
<sequence>QWKIKQGLVFTIIQISSNCFSDSITSFCQKVLIEQWVQENDQRVRNILKNQGLISMQMQILQKDWSTQHHRIAKNMQEMLRRIDELQEQISHEANLNKRDIYLQELDEATKQLDQQIENISEMGQQLRLITDFVNHIRKGLIRLEGKINQMKEQLKSIGNDVKFLRGKSVEQLFEIRKWKVLKEAALKNAKSIYVSLETKVIYQLNQEEGHKKGQEQVNKKEQDEGNKEGEEEGNKVEEGQEEGKQEVQEEGNEKKQDEGNEKGQEEGEDGIKNEEKKSILINLDNIYDKQGELNEFLFDEQKTVLLIHGVAGSGKSTAAKKIEEFIWILHNNNKRIRNQILIPVYISLPSLKNPIFSSVEEALHQDEYGFDELQLRECKEMLEKKEFRLLLIMDSYDEMKLENIQKNLYMNNKVKQNWSDPLVIFTTRSEIFTSSNYVYWFAPDKVENLKEIQLQKFNSDQIMEYLKKFTIQSVKMLIFEIFEWQTQISNQGGLDINNFEKSWDKLKELCLSITNFNGETLLNQKQIENILSFLKNNEFFTLKRNEALRSVMIKLQKLWSVEKYEKMMQQINLYRLIETPYMMEIIVQVLPKMMVKASDIINLRQNFLKNFPIMLYEFYKSNYLNRMFKQQQKMYIKYDKNQKEQKDNIEKGIIGQQ</sequence>